<evidence type="ECO:0000313" key="4">
    <source>
        <dbReference type="Proteomes" id="UP000228593"/>
    </source>
</evidence>
<evidence type="ECO:0000256" key="1">
    <source>
        <dbReference type="PROSITE-ProRule" id="PRU00409"/>
    </source>
</evidence>
<dbReference type="RefSeq" id="WP_099917331.1">
    <property type="nucleotide sequence ID" value="NZ_BMHS01000020.1"/>
</dbReference>
<comment type="caution">
    <text evidence="3">The sequence shown here is derived from an EMBL/GenBank/DDBJ whole genome shotgun (WGS) entry which is preliminary data.</text>
</comment>
<accession>A0A2G8SXM1</accession>
<dbReference type="PIRSF" id="PIRSF016766">
    <property type="entry name" value="UCP016766_ATPgrasp"/>
    <property type="match status" value="1"/>
</dbReference>
<keyword evidence="1" id="KW-0067">ATP-binding</keyword>
<dbReference type="Proteomes" id="UP000228593">
    <property type="component" value="Unassembled WGS sequence"/>
</dbReference>
<dbReference type="InterPro" id="IPR005479">
    <property type="entry name" value="CPAse_ATP-bd"/>
</dbReference>
<dbReference type="Pfam" id="PF18301">
    <property type="entry name" value="preATP-grasp_3"/>
    <property type="match status" value="1"/>
</dbReference>
<dbReference type="OrthoDB" id="271331at2"/>
<dbReference type="AlphaFoldDB" id="A0A2G8SXM1"/>
<keyword evidence="1" id="KW-0547">Nucleotide-binding</keyword>
<keyword evidence="4" id="KW-1185">Reference proteome</keyword>
<dbReference type="InterPro" id="IPR011761">
    <property type="entry name" value="ATP-grasp"/>
</dbReference>
<dbReference type="InterPro" id="IPR024710">
    <property type="entry name" value="MfnD"/>
</dbReference>
<dbReference type="Gene3D" id="3.40.50.11770">
    <property type="match status" value="1"/>
</dbReference>
<name>A0A2G8SXM1_9BURK</name>
<dbReference type="InterPro" id="IPR040803">
    <property type="entry name" value="MfnD_preATP-grasp"/>
</dbReference>
<dbReference type="Gene3D" id="2.30.36.100">
    <property type="match status" value="1"/>
</dbReference>
<proteinExistence type="predicted"/>
<dbReference type="PROSITE" id="PS50975">
    <property type="entry name" value="ATP_GRASP"/>
    <property type="match status" value="1"/>
</dbReference>
<dbReference type="GO" id="GO:0046872">
    <property type="term" value="F:metal ion binding"/>
    <property type="evidence" value="ECO:0007669"/>
    <property type="project" value="InterPro"/>
</dbReference>
<dbReference type="SUPFAM" id="SSF56059">
    <property type="entry name" value="Glutathione synthetase ATP-binding domain-like"/>
    <property type="match status" value="1"/>
</dbReference>
<dbReference type="InterPro" id="IPR003806">
    <property type="entry name" value="ATP-grasp_PylC-type"/>
</dbReference>
<dbReference type="EMBL" id="PDOB01000036">
    <property type="protein sequence ID" value="PIL38443.1"/>
    <property type="molecule type" value="Genomic_DNA"/>
</dbReference>
<dbReference type="Gene3D" id="3.30.470.20">
    <property type="entry name" value="ATP-grasp fold, B domain"/>
    <property type="match status" value="1"/>
</dbReference>
<dbReference type="PROSITE" id="PS00867">
    <property type="entry name" value="CPSASE_2"/>
    <property type="match status" value="1"/>
</dbReference>
<reference evidence="3 4" key="1">
    <citation type="submission" date="2017-10" db="EMBL/GenBank/DDBJ databases">
        <title>Massilia psychrophilum sp. nov., a novel purple-pigmented bacterium isolated from Tianshan glacier, Xinjiang Municipality, China.</title>
        <authorList>
            <person name="Wang H."/>
        </authorList>
    </citation>
    <scope>NUCLEOTIDE SEQUENCE [LARGE SCALE GENOMIC DNA]</scope>
    <source>
        <strain evidence="3 4">JCM 30813</strain>
    </source>
</reference>
<feature type="domain" description="ATP-grasp" evidence="2">
    <location>
        <begin position="115"/>
        <end position="294"/>
    </location>
</feature>
<protein>
    <recommendedName>
        <fullName evidence="2">ATP-grasp domain-containing protein</fullName>
    </recommendedName>
</protein>
<evidence type="ECO:0000259" key="2">
    <source>
        <dbReference type="PROSITE" id="PS50975"/>
    </source>
</evidence>
<sequence>MKVFAFDYASGGGGDGSTGATSPDSLKHHGRIMLGALLADLAALPEIELITISEPGLFAHRFDACLQAADAVWPLAPEAGGLLERLSRQVLRRNRILLGSRPAALRVAASKLRTARALARAGVAVAATYTPGQALPDWSGGWVVKPDDGAGCLNTRIFPDANTALAWIAASGDAGYVLQPFIQGKLGSLSLLCCEDDAQVLSCNEQRIAVRDNQFHFLGTTVNSICDDAGRFARLAQSVNAAIPGLWGYVGVDFIVTGQGVVVLEVNPRLTTSYCGLHASIGCNPAALVLDLLERPTGTPRARTKPVAVSVDVAAFGSA</sequence>
<dbReference type="GO" id="GO:0005524">
    <property type="term" value="F:ATP binding"/>
    <property type="evidence" value="ECO:0007669"/>
    <property type="project" value="UniProtKB-UniRule"/>
</dbReference>
<organism evidence="3 4">
    <name type="scientific">Massilia psychrophila</name>
    <dbReference type="NCBI Taxonomy" id="1603353"/>
    <lineage>
        <taxon>Bacteria</taxon>
        <taxon>Pseudomonadati</taxon>
        <taxon>Pseudomonadota</taxon>
        <taxon>Betaproteobacteria</taxon>
        <taxon>Burkholderiales</taxon>
        <taxon>Oxalobacteraceae</taxon>
        <taxon>Telluria group</taxon>
        <taxon>Massilia</taxon>
    </lineage>
</organism>
<gene>
    <name evidence="3" type="ORF">CR103_18045</name>
</gene>
<dbReference type="Pfam" id="PF02655">
    <property type="entry name" value="ATP-grasp_3"/>
    <property type="match status" value="1"/>
</dbReference>
<evidence type="ECO:0000313" key="3">
    <source>
        <dbReference type="EMBL" id="PIL38443.1"/>
    </source>
</evidence>